<dbReference type="AlphaFoldDB" id="E4T6L2"/>
<dbReference type="InterPro" id="IPR007296">
    <property type="entry name" value="DUF403"/>
</dbReference>
<dbReference type="EMBL" id="CP002345">
    <property type="protein sequence ID" value="ADQ80356.1"/>
    <property type="molecule type" value="Genomic_DNA"/>
</dbReference>
<proteinExistence type="predicted"/>
<dbReference type="eggNOG" id="COG2307">
    <property type="taxonomic scope" value="Bacteria"/>
</dbReference>
<dbReference type="OrthoDB" id="9803532at2"/>
<evidence type="ECO:0000313" key="2">
    <source>
        <dbReference type="EMBL" id="ADQ80356.1"/>
    </source>
</evidence>
<dbReference type="Pfam" id="PF04168">
    <property type="entry name" value="Alpha-E"/>
    <property type="match status" value="1"/>
</dbReference>
<dbReference type="HOGENOM" id="CLU_103323_0_0_10"/>
<sequence length="231" mass="27542">MQTLTATKINSGVSSAKANRLFWLGRYAERVYLTLHMLRKHFDIMIDEDKDSYIVFCTKMGIENKYISADDFTRRYLYDLSNPESVINMLERVKDNAMMLREEIMTETLCYIELSIAYMNKPEVQTRGIEGLQRITDYMLAFWGSIDERIVDNQIRHSIKFGKYLESLDLHIRFDYPFNRVNEIFERMLHTIEKECYICDEMTLLTLKQYFTFDDYKNIGVLKLINTLFRA</sequence>
<dbReference type="Proteomes" id="UP000008718">
    <property type="component" value="Chromosome"/>
</dbReference>
<dbReference type="STRING" id="694427.Palpr_2220"/>
<protein>
    <recommendedName>
        <fullName evidence="1">DUF403 domain-containing protein</fullName>
    </recommendedName>
</protein>
<feature type="domain" description="DUF403" evidence="1">
    <location>
        <begin position="15"/>
        <end position="173"/>
    </location>
</feature>
<dbReference type="RefSeq" id="WP_013445725.1">
    <property type="nucleotide sequence ID" value="NC_014734.1"/>
</dbReference>
<dbReference type="KEGG" id="ppn:Palpr_2220"/>
<accession>E4T6L2</accession>
<evidence type="ECO:0000259" key="1">
    <source>
        <dbReference type="Pfam" id="PF04168"/>
    </source>
</evidence>
<organism evidence="2 3">
    <name type="scientific">Paludibacter propionicigenes (strain DSM 17365 / JCM 13257 / WB4)</name>
    <dbReference type="NCBI Taxonomy" id="694427"/>
    <lineage>
        <taxon>Bacteria</taxon>
        <taxon>Pseudomonadati</taxon>
        <taxon>Bacteroidota</taxon>
        <taxon>Bacteroidia</taxon>
        <taxon>Bacteroidales</taxon>
        <taxon>Paludibacteraceae</taxon>
        <taxon>Paludibacter</taxon>
    </lineage>
</organism>
<evidence type="ECO:0000313" key="3">
    <source>
        <dbReference type="Proteomes" id="UP000008718"/>
    </source>
</evidence>
<reference evidence="2 3" key="2">
    <citation type="journal article" date="2011" name="Stand. Genomic Sci.">
        <title>Complete genome sequence of Paludibacter propionicigenes type strain (WB4).</title>
        <authorList>
            <person name="Gronow S."/>
            <person name="Munk C."/>
            <person name="Lapidus A."/>
            <person name="Nolan M."/>
            <person name="Lucas S."/>
            <person name="Hammon N."/>
            <person name="Deshpande S."/>
            <person name="Cheng J.F."/>
            <person name="Tapia R."/>
            <person name="Han C."/>
            <person name="Goodwin L."/>
            <person name="Pitluck S."/>
            <person name="Liolios K."/>
            <person name="Ivanova N."/>
            <person name="Mavromatis K."/>
            <person name="Mikhailova N."/>
            <person name="Pati A."/>
            <person name="Chen A."/>
            <person name="Palaniappan K."/>
            <person name="Land M."/>
            <person name="Hauser L."/>
            <person name="Chang Y.J."/>
            <person name="Jeffries C.D."/>
            <person name="Brambilla E."/>
            <person name="Rohde M."/>
            <person name="Goker M."/>
            <person name="Detter J.C."/>
            <person name="Woyke T."/>
            <person name="Bristow J."/>
            <person name="Eisen J.A."/>
            <person name="Markowitz V."/>
            <person name="Hugenholtz P."/>
            <person name="Kyrpides N.C."/>
            <person name="Klenk H.P."/>
        </authorList>
    </citation>
    <scope>NUCLEOTIDE SEQUENCE [LARGE SCALE GENOMIC DNA]</scope>
    <source>
        <strain evidence="3">DSM 17365 / JCM 13257 / WB4</strain>
    </source>
</reference>
<reference key="1">
    <citation type="submission" date="2010-11" db="EMBL/GenBank/DDBJ databases">
        <title>The complete genome of Paludibacter propionicigenes DSM 17365.</title>
        <authorList>
            <consortium name="US DOE Joint Genome Institute (JGI-PGF)"/>
            <person name="Lucas S."/>
            <person name="Copeland A."/>
            <person name="Lapidus A."/>
            <person name="Bruce D."/>
            <person name="Goodwin L."/>
            <person name="Pitluck S."/>
            <person name="Kyrpides N."/>
            <person name="Mavromatis K."/>
            <person name="Ivanova N."/>
            <person name="Munk A.C."/>
            <person name="Brettin T."/>
            <person name="Detter J.C."/>
            <person name="Han C."/>
            <person name="Tapia R."/>
            <person name="Land M."/>
            <person name="Hauser L."/>
            <person name="Markowitz V."/>
            <person name="Cheng J.-F."/>
            <person name="Hugenholtz P."/>
            <person name="Woyke T."/>
            <person name="Wu D."/>
            <person name="Gronow S."/>
            <person name="Wellnitz S."/>
            <person name="Brambilla E."/>
            <person name="Klenk H.-P."/>
            <person name="Eisen J.A."/>
        </authorList>
    </citation>
    <scope>NUCLEOTIDE SEQUENCE</scope>
    <source>
        <strain>WB4</strain>
    </source>
</reference>
<keyword evidence="3" id="KW-1185">Reference proteome</keyword>
<gene>
    <name evidence="2" type="ordered locus">Palpr_2220</name>
</gene>
<name>E4T6L2_PALPW</name>